<evidence type="ECO:0000256" key="2">
    <source>
        <dbReference type="ARBA" id="ARBA00022630"/>
    </source>
</evidence>
<name>A0A423PUU2_9GAMM</name>
<evidence type="ECO:0000256" key="4">
    <source>
        <dbReference type="ARBA" id="ARBA00022723"/>
    </source>
</evidence>
<dbReference type="AlphaFoldDB" id="A0A423PUU2"/>
<keyword evidence="3" id="KW-0001">2Fe-2S</keyword>
<dbReference type="PROSITE" id="PS51384">
    <property type="entry name" value="FAD_FR"/>
    <property type="match status" value="1"/>
</dbReference>
<dbReference type="CDD" id="cd06214">
    <property type="entry name" value="PA_degradation_oxidoreductase_like"/>
    <property type="match status" value="1"/>
</dbReference>
<keyword evidence="8" id="KW-0411">Iron-sulfur</keyword>
<dbReference type="GO" id="GO:0046872">
    <property type="term" value="F:metal ion binding"/>
    <property type="evidence" value="ECO:0007669"/>
    <property type="project" value="UniProtKB-KW"/>
</dbReference>
<evidence type="ECO:0000256" key="8">
    <source>
        <dbReference type="ARBA" id="ARBA00023014"/>
    </source>
</evidence>
<dbReference type="InterPro" id="IPR039261">
    <property type="entry name" value="FNR_nucleotide-bd"/>
</dbReference>
<evidence type="ECO:0000256" key="6">
    <source>
        <dbReference type="ARBA" id="ARBA00023002"/>
    </source>
</evidence>
<keyword evidence="4" id="KW-0479">Metal-binding</keyword>
<evidence type="ECO:0000256" key="5">
    <source>
        <dbReference type="ARBA" id="ARBA00022827"/>
    </source>
</evidence>
<evidence type="ECO:0000256" key="9">
    <source>
        <dbReference type="ARBA" id="ARBA00034078"/>
    </source>
</evidence>
<dbReference type="InterPro" id="IPR008333">
    <property type="entry name" value="Cbr1-like_FAD-bd_dom"/>
</dbReference>
<dbReference type="PANTHER" id="PTHR47354:SF8">
    <property type="entry name" value="1,2-PHENYLACETYL-COA EPOXIDASE, SUBUNIT E"/>
    <property type="match status" value="1"/>
</dbReference>
<dbReference type="GO" id="GO:0050660">
    <property type="term" value="F:flavin adenine dinucleotide binding"/>
    <property type="evidence" value="ECO:0007669"/>
    <property type="project" value="TreeGrafter"/>
</dbReference>
<dbReference type="Gene3D" id="3.40.50.80">
    <property type="entry name" value="Nucleotide-binding domain of ferredoxin-NADP reductase (FNR) module"/>
    <property type="match status" value="1"/>
</dbReference>
<dbReference type="InterPro" id="IPR017927">
    <property type="entry name" value="FAD-bd_FR_type"/>
</dbReference>
<dbReference type="Pfam" id="PF00111">
    <property type="entry name" value="Fer2"/>
    <property type="match status" value="1"/>
</dbReference>
<evidence type="ECO:0000313" key="12">
    <source>
        <dbReference type="EMBL" id="ROO29344.1"/>
    </source>
</evidence>
<dbReference type="InterPro" id="IPR001433">
    <property type="entry name" value="OxRdtase_FAD/NAD-bd"/>
</dbReference>
<dbReference type="GO" id="GO:0051537">
    <property type="term" value="F:2 iron, 2 sulfur cluster binding"/>
    <property type="evidence" value="ECO:0007669"/>
    <property type="project" value="UniProtKB-KW"/>
</dbReference>
<dbReference type="InterPro" id="IPR036010">
    <property type="entry name" value="2Fe-2S_ferredoxin-like_sf"/>
</dbReference>
<dbReference type="Proteomes" id="UP000285123">
    <property type="component" value="Unassembled WGS sequence"/>
</dbReference>
<dbReference type="PROSITE" id="PS51085">
    <property type="entry name" value="2FE2S_FER_2"/>
    <property type="match status" value="1"/>
</dbReference>
<evidence type="ECO:0000313" key="13">
    <source>
        <dbReference type="Proteomes" id="UP000285123"/>
    </source>
</evidence>
<reference evidence="12 13" key="1">
    <citation type="submission" date="2013-10" db="EMBL/GenBank/DDBJ databases">
        <title>Salinisphaera halophila YIM 95161 Genome Sequencing.</title>
        <authorList>
            <person name="Lai Q."/>
            <person name="Li C."/>
            <person name="Shao Z."/>
        </authorList>
    </citation>
    <scope>NUCLEOTIDE SEQUENCE [LARGE SCALE GENOMIC DNA]</scope>
    <source>
        <strain evidence="12 13">YIM 95161</strain>
    </source>
</reference>
<dbReference type="Gene3D" id="3.10.20.30">
    <property type="match status" value="1"/>
</dbReference>
<dbReference type="PROSITE" id="PS00197">
    <property type="entry name" value="2FE2S_FER_1"/>
    <property type="match status" value="1"/>
</dbReference>
<evidence type="ECO:0000256" key="3">
    <source>
        <dbReference type="ARBA" id="ARBA00022714"/>
    </source>
</evidence>
<dbReference type="Pfam" id="PF00175">
    <property type="entry name" value="NAD_binding_1"/>
    <property type="match status" value="1"/>
</dbReference>
<dbReference type="PRINTS" id="PR00406">
    <property type="entry name" value="CYTB5RDTASE"/>
</dbReference>
<dbReference type="InterPro" id="IPR012675">
    <property type="entry name" value="Beta-grasp_dom_sf"/>
</dbReference>
<dbReference type="InterPro" id="IPR001709">
    <property type="entry name" value="Flavoprot_Pyr_Nucl_cyt_Rdtase"/>
</dbReference>
<feature type="domain" description="FAD-binding FR-type" evidence="11">
    <location>
        <begin position="2"/>
        <end position="106"/>
    </location>
</feature>
<gene>
    <name evidence="12" type="ORF">SAHL_09215</name>
</gene>
<dbReference type="NCBIfam" id="TIGR02160">
    <property type="entry name" value="PA_CoA_Oxy5"/>
    <property type="match status" value="1"/>
</dbReference>
<dbReference type="RefSeq" id="WP_123591126.1">
    <property type="nucleotide sequence ID" value="NZ_AYKF01000081.1"/>
</dbReference>
<feature type="domain" description="2Fe-2S ferredoxin-type" evidence="10">
    <location>
        <begin position="267"/>
        <end position="359"/>
    </location>
</feature>
<evidence type="ECO:0000256" key="1">
    <source>
        <dbReference type="ARBA" id="ARBA00001974"/>
    </source>
</evidence>
<keyword evidence="6" id="KW-0560">Oxidoreductase</keyword>
<protein>
    <submittedName>
        <fullName evidence="12">Ferredoxin</fullName>
    </submittedName>
</protein>
<dbReference type="InterPro" id="IPR001041">
    <property type="entry name" value="2Fe-2S_ferredoxin-type"/>
</dbReference>
<sequence length="359" mass="39982">MPQFHSLPVSAVERHNRDAVVVSFDVPDELRDTFAYTQGQYLTLRTEIDGEEVRRSYSVCSAVQDEQLRVAIKRVAGGQFSNWANDKLAPGQAIEVMPPSGRFNFPLAEDNDKHYVAFGAGSGITPLLSIIKTTLMTEPNSRFTLFYGNRASGSVLFRQELADLKDRYLGRFNLVYIMSREQLDIDLFNGRIDRAKVEQLLTHWIDPADIDGAFVCGPLDMMEEARDVLIEHGVAKDAIKMEVFAATKSAAKARANAPVVTDATDRAKVRVVLDGRTLEYDLARGQENLLDAALEHSIELPYSCKSGVCSTCRCKLVEGEVDMDTNFALEDYEVERGFILSCQSFPVTDSVVIDFDAET</sequence>
<dbReference type="CDD" id="cd00207">
    <property type="entry name" value="fer2"/>
    <property type="match status" value="1"/>
</dbReference>
<comment type="cofactor">
    <cofactor evidence="9">
        <name>[2Fe-2S] cluster</name>
        <dbReference type="ChEBI" id="CHEBI:190135"/>
    </cofactor>
</comment>
<comment type="caution">
    <text evidence="12">The sequence shown here is derived from an EMBL/GenBank/DDBJ whole genome shotgun (WGS) entry which is preliminary data.</text>
</comment>
<comment type="cofactor">
    <cofactor evidence="1">
        <name>FAD</name>
        <dbReference type="ChEBI" id="CHEBI:57692"/>
    </cofactor>
</comment>
<dbReference type="InterPro" id="IPR011884">
    <property type="entry name" value="PaaE"/>
</dbReference>
<dbReference type="PRINTS" id="PR00371">
    <property type="entry name" value="FPNCR"/>
</dbReference>
<evidence type="ECO:0000259" key="10">
    <source>
        <dbReference type="PROSITE" id="PS51085"/>
    </source>
</evidence>
<evidence type="ECO:0000259" key="11">
    <source>
        <dbReference type="PROSITE" id="PS51384"/>
    </source>
</evidence>
<dbReference type="SUPFAM" id="SSF54292">
    <property type="entry name" value="2Fe-2S ferredoxin-like"/>
    <property type="match status" value="1"/>
</dbReference>
<dbReference type="InterPro" id="IPR050415">
    <property type="entry name" value="MRET"/>
</dbReference>
<dbReference type="GO" id="GO:0016491">
    <property type="term" value="F:oxidoreductase activity"/>
    <property type="evidence" value="ECO:0007669"/>
    <property type="project" value="UniProtKB-KW"/>
</dbReference>
<dbReference type="Pfam" id="PF00970">
    <property type="entry name" value="FAD_binding_6"/>
    <property type="match status" value="1"/>
</dbReference>
<dbReference type="EMBL" id="AYKF01000081">
    <property type="protein sequence ID" value="ROO29344.1"/>
    <property type="molecule type" value="Genomic_DNA"/>
</dbReference>
<dbReference type="PANTHER" id="PTHR47354">
    <property type="entry name" value="NADH OXIDOREDUCTASE HCR"/>
    <property type="match status" value="1"/>
</dbReference>
<dbReference type="SUPFAM" id="SSF63380">
    <property type="entry name" value="Riboflavin synthase domain-like"/>
    <property type="match status" value="1"/>
</dbReference>
<keyword evidence="2" id="KW-0285">Flavoprotein</keyword>
<dbReference type="InterPro" id="IPR006058">
    <property type="entry name" value="2Fe2S_fd_BS"/>
</dbReference>
<proteinExistence type="predicted"/>
<accession>A0A423PUU2</accession>
<dbReference type="SUPFAM" id="SSF52343">
    <property type="entry name" value="Ferredoxin reductase-like, C-terminal NADP-linked domain"/>
    <property type="match status" value="1"/>
</dbReference>
<dbReference type="OrthoDB" id="9796486at2"/>
<dbReference type="InterPro" id="IPR017938">
    <property type="entry name" value="Riboflavin_synthase-like_b-brl"/>
</dbReference>
<evidence type="ECO:0000256" key="7">
    <source>
        <dbReference type="ARBA" id="ARBA00023004"/>
    </source>
</evidence>
<organism evidence="12 13">
    <name type="scientific">Salinisphaera orenii YIM 95161</name>
    <dbReference type="NCBI Taxonomy" id="1051139"/>
    <lineage>
        <taxon>Bacteria</taxon>
        <taxon>Pseudomonadati</taxon>
        <taxon>Pseudomonadota</taxon>
        <taxon>Gammaproteobacteria</taxon>
        <taxon>Salinisphaerales</taxon>
        <taxon>Salinisphaeraceae</taxon>
        <taxon>Salinisphaera</taxon>
    </lineage>
</organism>
<keyword evidence="5" id="KW-0274">FAD</keyword>
<keyword evidence="7" id="KW-0408">Iron</keyword>
<dbReference type="GO" id="GO:0010124">
    <property type="term" value="P:phenylacetate catabolic process"/>
    <property type="evidence" value="ECO:0007669"/>
    <property type="project" value="InterPro"/>
</dbReference>
<dbReference type="Gene3D" id="2.40.30.10">
    <property type="entry name" value="Translation factors"/>
    <property type="match status" value="1"/>
</dbReference>